<sequence>MMNGGGPMRINATDLQNAFGKYLALTEKEDIIITKNGRSVAKLTRYNEPDYFLLHEEALKYKTTRKISYEEYRELVESSDQRYELIDGEVYLLASPAFDHQVAVNEIAWHFYNYFKGKPCRSLTAPLDVRLFGYATKFEEDPNVVQPDIVVVCDEEKVNADNRYEGIPSLVVEVLSPSTKGKDMVTKLNLYMKSGVREYWIVDLAERSIAHYAFSPERDIERLTIFREDETVRSPLFPGLEIHLPDLFGEIRPKPRQD</sequence>
<accession>G9XI94</accession>
<feature type="domain" description="Putative restriction endonuclease" evidence="1">
    <location>
        <begin position="70"/>
        <end position="243"/>
    </location>
</feature>
<dbReference type="PATRIC" id="fig|537010.4.peg.620"/>
<evidence type="ECO:0000259" key="1">
    <source>
        <dbReference type="Pfam" id="PF05685"/>
    </source>
</evidence>
<dbReference type="CDD" id="cd06260">
    <property type="entry name" value="DUF820-like"/>
    <property type="match status" value="1"/>
</dbReference>
<dbReference type="InterPro" id="IPR011335">
    <property type="entry name" value="Restrct_endonuc-II-like"/>
</dbReference>
<evidence type="ECO:0000313" key="3">
    <source>
        <dbReference type="Proteomes" id="UP000004416"/>
    </source>
</evidence>
<evidence type="ECO:0000313" key="2">
    <source>
        <dbReference type="EMBL" id="EHL08577.1"/>
    </source>
</evidence>
<dbReference type="HOGENOM" id="CLU_076312_0_0_9"/>
<gene>
    <name evidence="2" type="ORF">HMPREF0322_00670</name>
</gene>
<protein>
    <submittedName>
        <fullName evidence="2">Prevent-host-death family protein</fullName>
    </submittedName>
</protein>
<dbReference type="PANTHER" id="PTHR34107">
    <property type="entry name" value="SLL0198 PROTEIN-RELATED"/>
    <property type="match status" value="1"/>
</dbReference>
<dbReference type="NCBIfam" id="TIGR01552">
    <property type="entry name" value="phd_fam"/>
    <property type="match status" value="1"/>
</dbReference>
<dbReference type="InterPro" id="IPR008538">
    <property type="entry name" value="Uma2"/>
</dbReference>
<comment type="caution">
    <text evidence="2">The sequence shown here is derived from an EMBL/GenBank/DDBJ whole genome shotgun (WGS) entry which is preliminary data.</text>
</comment>
<proteinExistence type="predicted"/>
<dbReference type="EMBL" id="AFZX01000019">
    <property type="protein sequence ID" value="EHL08577.1"/>
    <property type="molecule type" value="Genomic_DNA"/>
</dbReference>
<dbReference type="InterPro" id="IPR012296">
    <property type="entry name" value="Nuclease_put_TT1808"/>
</dbReference>
<dbReference type="SUPFAM" id="SSF52980">
    <property type="entry name" value="Restriction endonuclease-like"/>
    <property type="match status" value="1"/>
</dbReference>
<dbReference type="Gene3D" id="3.90.1570.10">
    <property type="entry name" value="tt1808, chain A"/>
    <property type="match status" value="1"/>
</dbReference>
<dbReference type="Pfam" id="PF05685">
    <property type="entry name" value="Uma2"/>
    <property type="match status" value="1"/>
</dbReference>
<dbReference type="Proteomes" id="UP000004416">
    <property type="component" value="Unassembled WGS sequence"/>
</dbReference>
<organism evidence="2 3">
    <name type="scientific">Desulfitobacterium hafniense DP7</name>
    <dbReference type="NCBI Taxonomy" id="537010"/>
    <lineage>
        <taxon>Bacteria</taxon>
        <taxon>Bacillati</taxon>
        <taxon>Bacillota</taxon>
        <taxon>Clostridia</taxon>
        <taxon>Eubacteriales</taxon>
        <taxon>Desulfitobacteriaceae</taxon>
        <taxon>Desulfitobacterium</taxon>
    </lineage>
</organism>
<reference evidence="2 3" key="1">
    <citation type="submission" date="2011-08" db="EMBL/GenBank/DDBJ databases">
        <authorList>
            <person name="Weinstock G."/>
            <person name="Sodergren E."/>
            <person name="Clifton S."/>
            <person name="Fulton L."/>
            <person name="Fulton B."/>
            <person name="Courtney L."/>
            <person name="Fronick C."/>
            <person name="Harrison M."/>
            <person name="Strong C."/>
            <person name="Farmer C."/>
            <person name="Delahaunty K."/>
            <person name="Markovic C."/>
            <person name="Hall O."/>
            <person name="Minx P."/>
            <person name="Tomlinson C."/>
            <person name="Mitreva M."/>
            <person name="Hou S."/>
            <person name="Chen J."/>
            <person name="Wollam A."/>
            <person name="Pepin K.H."/>
            <person name="Johnson M."/>
            <person name="Bhonagiri V."/>
            <person name="Zhang X."/>
            <person name="Suruliraj S."/>
            <person name="Warren W."/>
            <person name="Chinwalla A."/>
            <person name="Mardis E.R."/>
            <person name="Wilson R.K."/>
        </authorList>
    </citation>
    <scope>NUCLEOTIDE SEQUENCE [LARGE SCALE GENOMIC DNA]</scope>
    <source>
        <strain evidence="2 3">DP7</strain>
    </source>
</reference>
<dbReference type="PANTHER" id="PTHR34107:SF4">
    <property type="entry name" value="SLL1222 PROTEIN"/>
    <property type="match status" value="1"/>
</dbReference>
<name>G9XI94_DESHA</name>
<dbReference type="AlphaFoldDB" id="G9XI94"/>